<comment type="caution">
    <text evidence="3">The sequence shown here is derived from an EMBL/GenBank/DDBJ whole genome shotgun (WGS) entry which is preliminary data.</text>
</comment>
<dbReference type="InterPro" id="IPR008928">
    <property type="entry name" value="6-hairpin_glycosidase_sf"/>
</dbReference>
<accession>A0A9D1MTA7</accession>
<proteinExistence type="inferred from homology"/>
<evidence type="ECO:0000313" key="4">
    <source>
        <dbReference type="Proteomes" id="UP000824125"/>
    </source>
</evidence>
<evidence type="ECO:0000256" key="1">
    <source>
        <dbReference type="ARBA" id="ARBA00008558"/>
    </source>
</evidence>
<dbReference type="GO" id="GO:0005975">
    <property type="term" value="P:carbohydrate metabolic process"/>
    <property type="evidence" value="ECO:0007669"/>
    <property type="project" value="InterPro"/>
</dbReference>
<dbReference type="Proteomes" id="UP000824125">
    <property type="component" value="Unassembled WGS sequence"/>
</dbReference>
<organism evidence="3 4">
    <name type="scientific">Candidatus Scybalenecus merdavium</name>
    <dbReference type="NCBI Taxonomy" id="2840939"/>
    <lineage>
        <taxon>Bacteria</taxon>
        <taxon>Bacillati</taxon>
        <taxon>Bacillota</taxon>
        <taxon>Clostridia</taxon>
        <taxon>Eubacteriales</taxon>
        <taxon>Oscillospiraceae</taxon>
        <taxon>Oscillospiraceae incertae sedis</taxon>
        <taxon>Candidatus Scybalenecus</taxon>
    </lineage>
</organism>
<dbReference type="PANTHER" id="PTHR15108">
    <property type="entry name" value="N-ACYLGLUCOSAMINE-2-EPIMERASE"/>
    <property type="match status" value="1"/>
</dbReference>
<dbReference type="FunFam" id="1.50.10.10:FF:000021">
    <property type="entry name" value="N-acylglucosamine 2-epimerase"/>
    <property type="match status" value="1"/>
</dbReference>
<comment type="similarity">
    <text evidence="1">Belongs to the N-acylglucosamine 2-epimerase family.</text>
</comment>
<dbReference type="SUPFAM" id="SSF48208">
    <property type="entry name" value="Six-hairpin glycosidases"/>
    <property type="match status" value="1"/>
</dbReference>
<dbReference type="GO" id="GO:0016853">
    <property type="term" value="F:isomerase activity"/>
    <property type="evidence" value="ECO:0007669"/>
    <property type="project" value="UniProtKB-KW"/>
</dbReference>
<protein>
    <submittedName>
        <fullName evidence="3">AGE family epimerase/isomerase</fullName>
    </submittedName>
</protein>
<dbReference type="InterPro" id="IPR012341">
    <property type="entry name" value="6hp_glycosidase-like_sf"/>
</dbReference>
<keyword evidence="2" id="KW-0413">Isomerase</keyword>
<dbReference type="InterPro" id="IPR010819">
    <property type="entry name" value="AGE/CE"/>
</dbReference>
<sequence>MNIKEYEAFYHDELLNDVVPFWVDSDLLDRKYGGVNSSVDRQGKRYNPDKSVWFQGRALWSFSALCNKYGVRPQWKEIADSAAAFIKAHCIDEDGRMFFTVTEDGRPLRKRRYFFSESFLTVGFAEYYKLTGDPADLALAEKYFDLMFSIYCDPSTDPFKITPKECEATRSCHSMSYPMVLISSSQILRKISGNTEKYNAVNDKILHDIFTLHYKEDLHCVLETVLSDGSLLDTPAGRTVNPGHSFENSWFLMNEALVRGDDDLMQKALNILNWSFELGWDKEYGGVNYFVDCKGLPEEQLEYDMRLWWVHNEALIASLMAYSITKEQKYFDMFEKVHDYAFSHFKDSQCGEWYGYLHRDGTVSHSQKGSLWKGPYHLIRCLMTCETLLAAIDKGETTDILF</sequence>
<dbReference type="AlphaFoldDB" id="A0A9D1MTA7"/>
<dbReference type="Pfam" id="PF07221">
    <property type="entry name" value="GlcNAc_2-epim"/>
    <property type="match status" value="1"/>
</dbReference>
<dbReference type="EMBL" id="DVNM01000002">
    <property type="protein sequence ID" value="HIU68335.1"/>
    <property type="molecule type" value="Genomic_DNA"/>
</dbReference>
<dbReference type="Gene3D" id="1.50.10.10">
    <property type="match status" value="1"/>
</dbReference>
<gene>
    <name evidence="3" type="ORF">IAD23_00055</name>
</gene>
<reference evidence="3" key="1">
    <citation type="submission" date="2020-10" db="EMBL/GenBank/DDBJ databases">
        <authorList>
            <person name="Gilroy R."/>
        </authorList>
    </citation>
    <scope>NUCLEOTIDE SEQUENCE</scope>
    <source>
        <strain evidence="3">CHK176-6737</strain>
    </source>
</reference>
<reference evidence="3" key="2">
    <citation type="journal article" date="2021" name="PeerJ">
        <title>Extensive microbial diversity within the chicken gut microbiome revealed by metagenomics and culture.</title>
        <authorList>
            <person name="Gilroy R."/>
            <person name="Ravi A."/>
            <person name="Getino M."/>
            <person name="Pursley I."/>
            <person name="Horton D.L."/>
            <person name="Alikhan N.F."/>
            <person name="Baker D."/>
            <person name="Gharbi K."/>
            <person name="Hall N."/>
            <person name="Watson M."/>
            <person name="Adriaenssens E.M."/>
            <person name="Foster-Nyarko E."/>
            <person name="Jarju S."/>
            <person name="Secka A."/>
            <person name="Antonio M."/>
            <person name="Oren A."/>
            <person name="Chaudhuri R.R."/>
            <person name="La Ragione R."/>
            <person name="Hildebrand F."/>
            <person name="Pallen M.J."/>
        </authorList>
    </citation>
    <scope>NUCLEOTIDE SEQUENCE</scope>
    <source>
        <strain evidence="3">CHK176-6737</strain>
    </source>
</reference>
<name>A0A9D1MTA7_9FIRM</name>
<evidence type="ECO:0000256" key="2">
    <source>
        <dbReference type="ARBA" id="ARBA00023235"/>
    </source>
</evidence>
<evidence type="ECO:0000313" key="3">
    <source>
        <dbReference type="EMBL" id="HIU68335.1"/>
    </source>
</evidence>